<feature type="signal peptide" evidence="2">
    <location>
        <begin position="1"/>
        <end position="20"/>
    </location>
</feature>
<evidence type="ECO:0000256" key="1">
    <source>
        <dbReference type="SAM" id="MobiDB-lite"/>
    </source>
</evidence>
<feature type="region of interest" description="Disordered" evidence="1">
    <location>
        <begin position="16"/>
        <end position="63"/>
    </location>
</feature>
<evidence type="ECO:0000313" key="4">
    <source>
        <dbReference type="Proteomes" id="UP000679307"/>
    </source>
</evidence>
<keyword evidence="4" id="KW-1185">Reference proteome</keyword>
<gene>
    <name evidence="3" type="ORF">ENKNEFLB_02243</name>
</gene>
<evidence type="ECO:0008006" key="5">
    <source>
        <dbReference type="Google" id="ProtNLM"/>
    </source>
</evidence>
<accession>A0ABX8ELA7</accession>
<evidence type="ECO:0000313" key="3">
    <source>
        <dbReference type="EMBL" id="QVT79853.1"/>
    </source>
</evidence>
<reference evidence="3 4" key="1">
    <citation type="submission" date="2021-05" db="EMBL/GenBank/DDBJ databases">
        <title>Complete genome of Nocardioides aquaticus KCTC 9944T isolated from meromictic and hypersaline Ekho Lake, Antarctica.</title>
        <authorList>
            <person name="Hwang K."/>
            <person name="Kim K.M."/>
            <person name="Choe H."/>
        </authorList>
    </citation>
    <scope>NUCLEOTIDE SEQUENCE [LARGE SCALE GENOMIC DNA]</scope>
    <source>
        <strain evidence="3 4">KCTC 9944</strain>
    </source>
</reference>
<feature type="chain" id="PRO_5045344562" description="Lipoprotein" evidence="2">
    <location>
        <begin position="21"/>
        <end position="159"/>
    </location>
</feature>
<protein>
    <recommendedName>
        <fullName evidence="5">Lipoprotein</fullName>
    </recommendedName>
</protein>
<dbReference type="RefSeq" id="WP_214055497.1">
    <property type="nucleotide sequence ID" value="NZ_BAAAHS010000095.1"/>
</dbReference>
<sequence length="159" mass="16391">MRRAAVLLLLPVLAACGGPAADDEPTPDPSSSPSSSPSTSPSPEADDAPDAPSTGAAPARTPACAEVRAGIDAFNEGDYDETVARFVEAVPLAEEQLDGSDRADQLLEAVRWYAALPPEDYPEAAVSSEEFQLYKAITLTQCDPVPDGGGPSTPPPVEA</sequence>
<dbReference type="Proteomes" id="UP000679307">
    <property type="component" value="Chromosome"/>
</dbReference>
<proteinExistence type="predicted"/>
<dbReference type="PROSITE" id="PS51257">
    <property type="entry name" value="PROKAR_LIPOPROTEIN"/>
    <property type="match status" value="1"/>
</dbReference>
<keyword evidence="2" id="KW-0732">Signal</keyword>
<feature type="compositionally biased region" description="Low complexity" evidence="1">
    <location>
        <begin position="29"/>
        <end position="43"/>
    </location>
</feature>
<evidence type="ECO:0000256" key="2">
    <source>
        <dbReference type="SAM" id="SignalP"/>
    </source>
</evidence>
<dbReference type="EMBL" id="CP075371">
    <property type="protein sequence ID" value="QVT79853.1"/>
    <property type="molecule type" value="Genomic_DNA"/>
</dbReference>
<name>A0ABX8ELA7_9ACTN</name>
<organism evidence="3 4">
    <name type="scientific">Nocardioides aquaticus</name>
    <dbReference type="NCBI Taxonomy" id="160826"/>
    <lineage>
        <taxon>Bacteria</taxon>
        <taxon>Bacillati</taxon>
        <taxon>Actinomycetota</taxon>
        <taxon>Actinomycetes</taxon>
        <taxon>Propionibacteriales</taxon>
        <taxon>Nocardioidaceae</taxon>
        <taxon>Nocardioides</taxon>
    </lineage>
</organism>